<evidence type="ECO:0000313" key="7">
    <source>
        <dbReference type="EMBL" id="WOL17243.1"/>
    </source>
</evidence>
<keyword evidence="3" id="KW-1015">Disulfide bond</keyword>
<dbReference type="InterPro" id="IPR016140">
    <property type="entry name" value="Bifunc_inhib/LTP/seed_store"/>
</dbReference>
<reference evidence="7 8" key="1">
    <citation type="submission" date="2023-10" db="EMBL/GenBank/DDBJ databases">
        <title>Chromosome-scale genome assembly provides insights into flower coloration mechanisms of Canna indica.</title>
        <authorList>
            <person name="Li C."/>
        </authorList>
    </citation>
    <scope>NUCLEOTIDE SEQUENCE [LARGE SCALE GENOMIC DNA]</scope>
    <source>
        <tissue evidence="7">Flower</tissue>
    </source>
</reference>
<evidence type="ECO:0000256" key="5">
    <source>
        <dbReference type="SAM" id="MobiDB-lite"/>
    </source>
</evidence>
<keyword evidence="8" id="KW-1185">Reference proteome</keyword>
<evidence type="ECO:0000256" key="4">
    <source>
        <dbReference type="ARBA" id="ARBA00023180"/>
    </source>
</evidence>
<gene>
    <name evidence="7" type="ORF">Cni_G26032</name>
</gene>
<dbReference type="Pfam" id="PF14368">
    <property type="entry name" value="LTP_2"/>
    <property type="match status" value="1"/>
</dbReference>
<feature type="compositionally biased region" description="Polar residues" evidence="5">
    <location>
        <begin position="1"/>
        <end position="11"/>
    </location>
</feature>
<keyword evidence="4" id="KW-0325">Glycoprotein</keyword>
<comment type="similarity">
    <text evidence="1">Belongs to the plant LTP family.</text>
</comment>
<accession>A0AAQ3L271</accession>
<dbReference type="CDD" id="cd00010">
    <property type="entry name" value="AAI_LTSS"/>
    <property type="match status" value="1"/>
</dbReference>
<keyword evidence="2" id="KW-0732">Signal</keyword>
<feature type="region of interest" description="Disordered" evidence="5">
    <location>
        <begin position="1"/>
        <end position="53"/>
    </location>
</feature>
<evidence type="ECO:0000256" key="3">
    <source>
        <dbReference type="ARBA" id="ARBA00023157"/>
    </source>
</evidence>
<evidence type="ECO:0000259" key="6">
    <source>
        <dbReference type="Pfam" id="PF14368"/>
    </source>
</evidence>
<evidence type="ECO:0000256" key="2">
    <source>
        <dbReference type="ARBA" id="ARBA00022729"/>
    </source>
</evidence>
<dbReference type="Proteomes" id="UP001327560">
    <property type="component" value="Chromosome 8"/>
</dbReference>
<evidence type="ECO:0000313" key="8">
    <source>
        <dbReference type="Proteomes" id="UP001327560"/>
    </source>
</evidence>
<dbReference type="InterPro" id="IPR043325">
    <property type="entry name" value="LTSS"/>
</dbReference>
<sequence length="437" mass="48290">MSSLRKATTEATKAIFDQKQKKPPDPPDLKASITNESMLGNHDSSREEKLENGVEKSKLIQIQKKEKKLETWAGLFNRVRREEEWKSSTGLKEKIGNIQANARGSVFINDKDIQRVSLRDGLRRSMGDEKKTSIWDDPWLGSIPLCKWLTFLNVEELQKFEKSLRSASLPCSCIGDRLLQLELRMYSSDFLLRQFTVQEELTLQWNEIKWDPQRTRRRRQQCGGSVSSSGLIVGREKRRRGSVARMSTNFAAAMAMAVVVAVLTGSAAQTTPSCASNLYGCAQFINSTETPPQSCCGPLKEAAKNDLPCLCGLFNNTVILKAFNVNITQAIQMAKRCGVSTDQTACQTAAAAPTINSTAPSSSSNTPACFGVTQVAANASGNNNSLRGNRALKIHIVKIWGKTTCVEKMPFSKNQGIHLSEKPSVLQQLVDNVVFLI</sequence>
<dbReference type="SUPFAM" id="SSF47699">
    <property type="entry name" value="Bifunctional inhibitor/lipid-transfer protein/seed storage 2S albumin"/>
    <property type="match status" value="1"/>
</dbReference>
<feature type="compositionally biased region" description="Basic and acidic residues" evidence="5">
    <location>
        <begin position="43"/>
        <end position="53"/>
    </location>
</feature>
<proteinExistence type="inferred from homology"/>
<organism evidence="7 8">
    <name type="scientific">Canna indica</name>
    <name type="common">Indian-shot</name>
    <dbReference type="NCBI Taxonomy" id="4628"/>
    <lineage>
        <taxon>Eukaryota</taxon>
        <taxon>Viridiplantae</taxon>
        <taxon>Streptophyta</taxon>
        <taxon>Embryophyta</taxon>
        <taxon>Tracheophyta</taxon>
        <taxon>Spermatophyta</taxon>
        <taxon>Magnoliopsida</taxon>
        <taxon>Liliopsida</taxon>
        <taxon>Zingiberales</taxon>
        <taxon>Cannaceae</taxon>
        <taxon>Canna</taxon>
    </lineage>
</organism>
<dbReference type="EMBL" id="CP136897">
    <property type="protein sequence ID" value="WOL17243.1"/>
    <property type="molecule type" value="Genomic_DNA"/>
</dbReference>
<protein>
    <submittedName>
        <fullName evidence="7">Lipid transfer-like protein VAS isoform X3</fullName>
    </submittedName>
</protein>
<dbReference type="AlphaFoldDB" id="A0AAQ3L271"/>
<feature type="domain" description="Bifunctional inhibitor/plant lipid transfer protein/seed storage helical" evidence="6">
    <location>
        <begin position="254"/>
        <end position="346"/>
    </location>
</feature>
<name>A0AAQ3L271_9LILI</name>
<dbReference type="PANTHER" id="PTHR33044">
    <property type="entry name" value="BIFUNCTIONAL INHIBITOR/LIPID-TRANSFER PROTEIN/SEED STORAGE 2S ALBUMIN SUPERFAMILY PROTEIN-RELATED"/>
    <property type="match status" value="1"/>
</dbReference>
<dbReference type="InterPro" id="IPR036312">
    <property type="entry name" value="Bifun_inhib/LTP/seed_sf"/>
</dbReference>
<feature type="compositionally biased region" description="Basic and acidic residues" evidence="5">
    <location>
        <begin position="16"/>
        <end position="28"/>
    </location>
</feature>
<evidence type="ECO:0000256" key="1">
    <source>
        <dbReference type="ARBA" id="ARBA00009748"/>
    </source>
</evidence>
<dbReference type="Gene3D" id="1.10.110.10">
    <property type="entry name" value="Plant lipid-transfer and hydrophobic proteins"/>
    <property type="match status" value="1"/>
</dbReference>